<dbReference type="InterPro" id="IPR050245">
    <property type="entry name" value="PrsA_foldase"/>
</dbReference>
<evidence type="ECO:0000256" key="6">
    <source>
        <dbReference type="SAM" id="Phobius"/>
    </source>
</evidence>
<gene>
    <name evidence="7" type="ORF">A2W54_00340</name>
</gene>
<keyword evidence="6" id="KW-0812">Transmembrane</keyword>
<keyword evidence="3" id="KW-0732">Signal</keyword>
<keyword evidence="6" id="KW-0472">Membrane</keyword>
<evidence type="ECO:0000256" key="4">
    <source>
        <dbReference type="ARBA" id="ARBA00023110"/>
    </source>
</evidence>
<dbReference type="Pfam" id="PF13624">
    <property type="entry name" value="SurA_N_3"/>
    <property type="match status" value="1"/>
</dbReference>
<dbReference type="Gene3D" id="1.10.4030.10">
    <property type="entry name" value="Porin chaperone SurA, peptide-binding domain"/>
    <property type="match status" value="1"/>
</dbReference>
<reference evidence="7 8" key="1">
    <citation type="journal article" date="2016" name="Nat. Commun.">
        <title>Thousands of microbial genomes shed light on interconnected biogeochemical processes in an aquifer system.</title>
        <authorList>
            <person name="Anantharaman K."/>
            <person name="Brown C.T."/>
            <person name="Hug L.A."/>
            <person name="Sharon I."/>
            <person name="Castelle C.J."/>
            <person name="Probst A.J."/>
            <person name="Thomas B.C."/>
            <person name="Singh A."/>
            <person name="Wilkins M.J."/>
            <person name="Karaoz U."/>
            <person name="Brodie E.L."/>
            <person name="Williams K.H."/>
            <person name="Hubbard S.S."/>
            <person name="Banfield J.F."/>
        </authorList>
    </citation>
    <scope>NUCLEOTIDE SEQUENCE [LARGE SCALE GENOMIC DNA]</scope>
</reference>
<dbReference type="PANTHER" id="PTHR47245">
    <property type="entry name" value="PEPTIDYLPROLYL ISOMERASE"/>
    <property type="match status" value="1"/>
</dbReference>
<evidence type="ECO:0000313" key="8">
    <source>
        <dbReference type="Proteomes" id="UP000178425"/>
    </source>
</evidence>
<protein>
    <recommendedName>
        <fullName evidence="2">peptidylprolyl isomerase</fullName>
        <ecNumber evidence="2">5.2.1.8</ecNumber>
    </recommendedName>
</protein>
<evidence type="ECO:0000256" key="5">
    <source>
        <dbReference type="ARBA" id="ARBA00023235"/>
    </source>
</evidence>
<comment type="catalytic activity">
    <reaction evidence="1">
        <text>[protein]-peptidylproline (omega=180) = [protein]-peptidylproline (omega=0)</text>
        <dbReference type="Rhea" id="RHEA:16237"/>
        <dbReference type="Rhea" id="RHEA-COMP:10747"/>
        <dbReference type="Rhea" id="RHEA-COMP:10748"/>
        <dbReference type="ChEBI" id="CHEBI:83833"/>
        <dbReference type="ChEBI" id="CHEBI:83834"/>
        <dbReference type="EC" id="5.2.1.8"/>
    </reaction>
</comment>
<evidence type="ECO:0000256" key="3">
    <source>
        <dbReference type="ARBA" id="ARBA00022729"/>
    </source>
</evidence>
<evidence type="ECO:0000256" key="1">
    <source>
        <dbReference type="ARBA" id="ARBA00000971"/>
    </source>
</evidence>
<dbReference type="AlphaFoldDB" id="A0A1F5WPQ7"/>
<dbReference type="Proteomes" id="UP000178425">
    <property type="component" value="Unassembled WGS sequence"/>
</dbReference>
<dbReference type="EMBL" id="MFHI01000038">
    <property type="protein sequence ID" value="OGF77646.1"/>
    <property type="molecule type" value="Genomic_DNA"/>
</dbReference>
<evidence type="ECO:0000313" key="7">
    <source>
        <dbReference type="EMBL" id="OGF77646.1"/>
    </source>
</evidence>
<keyword evidence="6" id="KW-1133">Transmembrane helix</keyword>
<name>A0A1F5WPQ7_9BACT</name>
<dbReference type="InterPro" id="IPR027304">
    <property type="entry name" value="Trigger_fact/SurA_dom_sf"/>
</dbReference>
<dbReference type="PANTHER" id="PTHR47245:SF1">
    <property type="entry name" value="FOLDASE PROTEIN PRSA"/>
    <property type="match status" value="1"/>
</dbReference>
<proteinExistence type="predicted"/>
<dbReference type="SUPFAM" id="SSF109998">
    <property type="entry name" value="Triger factor/SurA peptide-binding domain-like"/>
    <property type="match status" value="1"/>
</dbReference>
<organism evidence="7 8">
    <name type="scientific">Candidatus Giovannonibacteria bacterium RIFCSPHIGHO2_02_43_13</name>
    <dbReference type="NCBI Taxonomy" id="1798330"/>
    <lineage>
        <taxon>Bacteria</taxon>
        <taxon>Candidatus Giovannoniibacteriota</taxon>
    </lineage>
</organism>
<keyword evidence="4" id="KW-0697">Rotamase</keyword>
<sequence>MDFLKKISGYLKTRTAVIAVAILLLGGLGYYYKNLLVVATVNGSPISRWSVLSQLEASSGKSVLDSIITKKLIEDEASSKNVSVSAEDIDGEIKIIEERLKEQGGTLEAALKNENMTMEKLKEQITINKAIQKLVADKIAVSDEDVENYLKQIGGDIPKSVPEAEFKSQIKAQLQNQKFSTEAKTLIDSLRAQANIKYFVEY</sequence>
<accession>A0A1F5WPQ7</accession>
<dbReference type="EC" id="5.2.1.8" evidence="2"/>
<keyword evidence="5" id="KW-0413">Isomerase</keyword>
<evidence type="ECO:0000256" key="2">
    <source>
        <dbReference type="ARBA" id="ARBA00013194"/>
    </source>
</evidence>
<dbReference type="GO" id="GO:0003755">
    <property type="term" value="F:peptidyl-prolyl cis-trans isomerase activity"/>
    <property type="evidence" value="ECO:0007669"/>
    <property type="project" value="UniProtKB-KW"/>
</dbReference>
<comment type="caution">
    <text evidence="7">The sequence shown here is derived from an EMBL/GenBank/DDBJ whole genome shotgun (WGS) entry which is preliminary data.</text>
</comment>
<feature type="transmembrane region" description="Helical" evidence="6">
    <location>
        <begin position="15"/>
        <end position="32"/>
    </location>
</feature>